<dbReference type="AlphaFoldDB" id="A0A2S2DYY3"/>
<keyword evidence="6" id="KW-1003">Cell membrane</keyword>
<name>A0A2S2DYY3_9ALTE</name>
<dbReference type="CDD" id="cd06662">
    <property type="entry name" value="SURF1"/>
    <property type="match status" value="1"/>
</dbReference>
<dbReference type="PROSITE" id="PS50895">
    <property type="entry name" value="SURF1"/>
    <property type="match status" value="1"/>
</dbReference>
<dbReference type="Proteomes" id="UP000245728">
    <property type="component" value="Chromosome"/>
</dbReference>
<dbReference type="KEGG" id="salh:HMF8227_00078"/>
<keyword evidence="3 6" id="KW-0812">Transmembrane</keyword>
<dbReference type="InterPro" id="IPR002994">
    <property type="entry name" value="Surf1/Shy1"/>
</dbReference>
<proteinExistence type="inferred from homology"/>
<sequence length="235" mass="26462">MKLSALPIRALVVTLVAVAILLRLGFWQLERAEQKRLRAEQLAEREQTTPLSLEDVSKLNGDIRDYPLQVRGALLKGRLIYWDNRVLDGQVGYEVIVPMVTDDKTLLVNLGWLAAPAYRDQLPDVSVPQGVVSLKGVITQPSGSPLSREMGQDSGWPLRVQQPNISRLEELLERPLMNFIVQAGEPERFGLASNWRPVTMPAQKHVGYAVQWFGLALAAVVIFIVAWRKRHQSKR</sequence>
<evidence type="ECO:0000256" key="5">
    <source>
        <dbReference type="ARBA" id="ARBA00023136"/>
    </source>
</evidence>
<evidence type="ECO:0000256" key="6">
    <source>
        <dbReference type="RuleBase" id="RU363076"/>
    </source>
</evidence>
<evidence type="ECO:0000256" key="3">
    <source>
        <dbReference type="ARBA" id="ARBA00022692"/>
    </source>
</evidence>
<organism evidence="7 8">
    <name type="scientific">Saliniradius amylolyticus</name>
    <dbReference type="NCBI Taxonomy" id="2183582"/>
    <lineage>
        <taxon>Bacteria</taxon>
        <taxon>Pseudomonadati</taxon>
        <taxon>Pseudomonadota</taxon>
        <taxon>Gammaproteobacteria</taxon>
        <taxon>Alteromonadales</taxon>
        <taxon>Alteromonadaceae</taxon>
        <taxon>Saliniradius</taxon>
    </lineage>
</organism>
<dbReference type="EMBL" id="CP029347">
    <property type="protein sequence ID" value="AWL10586.1"/>
    <property type="molecule type" value="Genomic_DNA"/>
</dbReference>
<evidence type="ECO:0000313" key="8">
    <source>
        <dbReference type="Proteomes" id="UP000245728"/>
    </source>
</evidence>
<dbReference type="GO" id="GO:0005886">
    <property type="term" value="C:plasma membrane"/>
    <property type="evidence" value="ECO:0007669"/>
    <property type="project" value="UniProtKB-SubCell"/>
</dbReference>
<reference evidence="7 8" key="1">
    <citation type="submission" date="2018-05" db="EMBL/GenBank/DDBJ databases">
        <title>Salinimonas sp. HMF8227 Genome sequencing and assembly.</title>
        <authorList>
            <person name="Kang H."/>
            <person name="Kang J."/>
            <person name="Cha I."/>
            <person name="Kim H."/>
            <person name="Joh K."/>
        </authorList>
    </citation>
    <scope>NUCLEOTIDE SEQUENCE [LARGE SCALE GENOMIC DNA]</scope>
    <source>
        <strain evidence="7 8">HMF8227</strain>
    </source>
</reference>
<evidence type="ECO:0000256" key="2">
    <source>
        <dbReference type="ARBA" id="ARBA00007165"/>
    </source>
</evidence>
<evidence type="ECO:0000256" key="1">
    <source>
        <dbReference type="ARBA" id="ARBA00004370"/>
    </source>
</evidence>
<comment type="similarity">
    <text evidence="2 6">Belongs to the SURF1 family.</text>
</comment>
<dbReference type="RefSeq" id="WP_162558430.1">
    <property type="nucleotide sequence ID" value="NZ_CP029347.1"/>
</dbReference>
<evidence type="ECO:0000313" key="7">
    <source>
        <dbReference type="EMBL" id="AWL10586.1"/>
    </source>
</evidence>
<gene>
    <name evidence="7" type="ORF">HMF8227_00078</name>
</gene>
<keyword evidence="4 6" id="KW-1133">Transmembrane helix</keyword>
<dbReference type="Pfam" id="PF02104">
    <property type="entry name" value="SURF1"/>
    <property type="match status" value="1"/>
</dbReference>
<protein>
    <recommendedName>
        <fullName evidence="6">SURF1-like protein</fullName>
    </recommendedName>
</protein>
<dbReference type="InterPro" id="IPR045214">
    <property type="entry name" value="Surf1/Surf4"/>
</dbReference>
<feature type="transmembrane region" description="Helical" evidence="6">
    <location>
        <begin position="206"/>
        <end position="227"/>
    </location>
</feature>
<comment type="caution">
    <text evidence="6">Lacks conserved residue(s) required for the propagation of feature annotation.</text>
</comment>
<keyword evidence="5 6" id="KW-0472">Membrane</keyword>
<keyword evidence="8" id="KW-1185">Reference proteome</keyword>
<dbReference type="PANTHER" id="PTHR23427:SF2">
    <property type="entry name" value="SURFEIT LOCUS PROTEIN 1"/>
    <property type="match status" value="1"/>
</dbReference>
<evidence type="ECO:0000256" key="4">
    <source>
        <dbReference type="ARBA" id="ARBA00022989"/>
    </source>
</evidence>
<comment type="subcellular location">
    <subcellularLocation>
        <location evidence="6">Cell membrane</location>
        <topology evidence="6">Multi-pass membrane protein</topology>
    </subcellularLocation>
    <subcellularLocation>
        <location evidence="1">Membrane</location>
    </subcellularLocation>
</comment>
<accession>A0A2S2DYY3</accession>
<dbReference type="PANTHER" id="PTHR23427">
    <property type="entry name" value="SURFEIT LOCUS PROTEIN"/>
    <property type="match status" value="1"/>
</dbReference>